<evidence type="ECO:0000256" key="1">
    <source>
        <dbReference type="SAM" id="MobiDB-lite"/>
    </source>
</evidence>
<feature type="compositionally biased region" description="Low complexity" evidence="1">
    <location>
        <begin position="1759"/>
        <end position="1775"/>
    </location>
</feature>
<protein>
    <submittedName>
        <fullName evidence="2">Uncharacterized protein</fullName>
    </submittedName>
</protein>
<dbReference type="GO" id="GO:0043565">
    <property type="term" value="F:sequence-specific DNA binding"/>
    <property type="evidence" value="ECO:0007669"/>
    <property type="project" value="TreeGrafter"/>
</dbReference>
<dbReference type="OrthoDB" id="10691340at2759"/>
<feature type="compositionally biased region" description="Low complexity" evidence="1">
    <location>
        <begin position="841"/>
        <end position="852"/>
    </location>
</feature>
<feature type="compositionally biased region" description="Low complexity" evidence="1">
    <location>
        <begin position="533"/>
        <end position="579"/>
    </location>
</feature>
<gene>
    <name evidence="2" type="ORF">HXX76_011904</name>
</gene>
<feature type="compositionally biased region" description="Low complexity" evidence="1">
    <location>
        <begin position="1548"/>
        <end position="1571"/>
    </location>
</feature>
<dbReference type="GO" id="GO:0005634">
    <property type="term" value="C:nucleus"/>
    <property type="evidence" value="ECO:0007669"/>
    <property type="project" value="TreeGrafter"/>
</dbReference>
<feature type="region of interest" description="Disordered" evidence="1">
    <location>
        <begin position="1650"/>
        <end position="1722"/>
    </location>
</feature>
<feature type="region of interest" description="Disordered" evidence="1">
    <location>
        <begin position="1075"/>
        <end position="1103"/>
    </location>
</feature>
<feature type="compositionally biased region" description="Basic and acidic residues" evidence="1">
    <location>
        <begin position="1471"/>
        <end position="1480"/>
    </location>
</feature>
<feature type="region of interest" description="Disordered" evidence="1">
    <location>
        <begin position="533"/>
        <end position="580"/>
    </location>
</feature>
<evidence type="ECO:0000313" key="3">
    <source>
        <dbReference type="Proteomes" id="UP000650467"/>
    </source>
</evidence>
<dbReference type="PANTHER" id="PTHR14312">
    <property type="entry name" value="CREB/ATF BZIP TRANSCRIPTION FACTOR"/>
    <property type="match status" value="1"/>
</dbReference>
<name>A0A835SXB0_CHLIN</name>
<feature type="non-terminal residue" evidence="2">
    <location>
        <position position="1974"/>
    </location>
</feature>
<dbReference type="GO" id="GO:0010468">
    <property type="term" value="P:regulation of gene expression"/>
    <property type="evidence" value="ECO:0007669"/>
    <property type="project" value="TreeGrafter"/>
</dbReference>
<feature type="compositionally biased region" description="Low complexity" evidence="1">
    <location>
        <begin position="821"/>
        <end position="832"/>
    </location>
</feature>
<feature type="compositionally biased region" description="Polar residues" evidence="1">
    <location>
        <begin position="1136"/>
        <end position="1148"/>
    </location>
</feature>
<organism evidence="2 3">
    <name type="scientific">Chlamydomonas incerta</name>
    <dbReference type="NCBI Taxonomy" id="51695"/>
    <lineage>
        <taxon>Eukaryota</taxon>
        <taxon>Viridiplantae</taxon>
        <taxon>Chlorophyta</taxon>
        <taxon>core chlorophytes</taxon>
        <taxon>Chlorophyceae</taxon>
        <taxon>CS clade</taxon>
        <taxon>Chlamydomonadales</taxon>
        <taxon>Chlamydomonadaceae</taxon>
        <taxon>Chlamydomonas</taxon>
    </lineage>
</organism>
<sequence>MVSGNIGERAPVSGFNGKGTWRYGDWQLLHLARSAAPDGCDLRQTARWAATLLPLAGPLAGKGAAQKMCFDFCVLVRNSHSHSAAGDAAIGPGVPASLPSKDTAGVLAPSLVLPLPALTPAHLATGRRVVVVGDGADAVDAAEALALLCGPDRVQLVLAPPPPAPPPPSQQPPAPVAAAGQAPEAGSDSSASTCAPSIGAAPSSCWGSAASSSTAAGCGGGGPTGPAAHTAAGSGTSAACGTPASAAHKSHDNGAGGSANAAAAPHAACALVSGVAATAVVVPGGCLLESARRRVLAAALQPHHSVPKPGAITRALTAATKKRFWALVKDKVSAAAAAAAAVATPGRRAPPTPPPGLGTSTPGGSGTGAAGGSLAGSGVGMGASPGGTPGRRTRALRIVTSASMGRSTHQAPGAAGAFAASPAGLAAGSAAGAASPAAGSQSMYTPLFVPHSPLAIAAAAAAATGQPLAWGPAGAAAASVKAAAGAAGADASPAAAAAAAAAAGVASASNSPCHVMTRRTSAPGSLLAQAVFGRQASQRQQQQQQQQQQQLLQPAGSPARAPDTPTTPAGSGGTPRTRGVFSESGVAAAAAAGGFLDPSPTLVAWAPSAADPRVLPFLDPELRRQLLGLPAPGAQRPGPDGATAQEAQQRGAAVAEAAAAEETEASVAEALEAAAASGPRLLLYRGLVHPDLPGLVVLGHEAHAATSPRLQQLQLAWAVKHLQASALAGATGSSNRSSSSSSSAQLQPFLPPAAAMRAELAQQRAWRRGALSCHVMSANGSLARKAEAAYLAQLEADLRGGPTPLATPAANASPGRFGATGADAAGGLSARAADPHRHLQAPGAAAQAAAPVGGPGGRGAAGGGGGGGRAADWAEDGARYSAPAPLMLRAAAHDISGTAVAATTAAANAAPSSVSGVAAAASPGAQLRALRVSGNGMGAAAAAAAAAGVTAAAEVAGAKSADGEPAAAAPECMTQRELRAQHAPSGVERDAATNLLQPAPLVHLATQPPAAAAAAPVAAVAGFDRHSKAAAFSEDGGLEDALLLPTPPSLEVVAAASPRGSTGRAVQIAGGIPYATGSPRAAPTSPAPGTRVAGSTALSPPPHGLSPLRPAATASPILTTSHGGSPCNTPPRRFSTAGSPQSRISTVGSFGRVSGSGAVPAYGRASCDGEGRYRRSGSGAAAAAALAAATASVVAAAAAATAESAGSQFARESLSWYDQEAQLEAAERAERAAEKAAAAASACSGAAPEAAASMSARAPSRGRGSAGGFKFLVTPAATAAATASSASAPTAGLSAMASSPAVLGELPPGGLAALAGGGASGGGIAGGGGAGGGGAGGGGAGGGSGGAAAVAMQRMASPTRGGVAHLPAALDAATGSGGGSSSISVVGLGSSLGVGLGAGGFAKTASGRVPGTAAPPLPCVMEAAEPSGGSGTVSSFEAAAAAALVAQWQQAADGGGTAGAGMCGVDGDVDGDGRTFKERTSSPTLGASRMGPGRGGADAAGASGAARRSSGNGTTGSDRPSGNVRRRHSLSGALRRLTALQIGGLGGLRPSSSSKGLASLDAGAATPPAGAGAAQAASDVFAKAWAASGPNSPSTNDSAATAAAGREGAGAAAASGSDNAAGAVDMMAAQIAALRAHLLNPAAFPFPNVNSHQPRGASGPSASAIGHASVGSAGRGSVGSPIGDVGSPTAAASSGGVGSGPASGAASPAKWQKPPLPPAAFSPRISVDGARASAPVGVGASGASRFAVAAAALASASAQSPQPAWPSSAAASAPPVEDRSAHGGRAARSGFGAAAAASGSGSAVAAAGGRRPVQRAASEEGCSKGRIAAAAAPAAAAGGRGGVERANGHAQQHVPAAPTPAPAPADGAPVYGRRSFGGALPTAPTTATYRIPLSKVVKQASWGDLRGALQRASSGALMPSSNGIAGVSATTATGQVPRRRLSSGLGSAPPAVGGGAASPPGLDAAARAAISNAM</sequence>
<feature type="region of interest" description="Disordered" evidence="1">
    <location>
        <begin position="629"/>
        <end position="658"/>
    </location>
</feature>
<feature type="region of interest" description="Disordered" evidence="1">
    <location>
        <begin position="1939"/>
        <end position="1961"/>
    </location>
</feature>
<feature type="region of interest" description="Disordered" evidence="1">
    <location>
        <begin position="1544"/>
        <end position="1571"/>
    </location>
</feature>
<feature type="compositionally biased region" description="Low complexity" evidence="1">
    <location>
        <begin position="644"/>
        <end position="658"/>
    </location>
</feature>
<feature type="compositionally biased region" description="Low complexity" evidence="1">
    <location>
        <begin position="225"/>
        <end position="247"/>
    </location>
</feature>
<accession>A0A835SXB0</accession>
<evidence type="ECO:0000313" key="2">
    <source>
        <dbReference type="EMBL" id="KAG2428225.1"/>
    </source>
</evidence>
<feature type="compositionally biased region" description="Gly residues" evidence="1">
    <location>
        <begin position="361"/>
        <end position="389"/>
    </location>
</feature>
<feature type="region of interest" description="Disordered" evidence="1">
    <location>
        <begin position="158"/>
        <end position="193"/>
    </location>
</feature>
<feature type="region of interest" description="Disordered" evidence="1">
    <location>
        <begin position="1471"/>
        <end position="1525"/>
    </location>
</feature>
<feature type="region of interest" description="Disordered" evidence="1">
    <location>
        <begin position="1759"/>
        <end position="1786"/>
    </location>
</feature>
<comment type="caution">
    <text evidence="2">The sequence shown here is derived from an EMBL/GenBank/DDBJ whole genome shotgun (WGS) entry which is preliminary data.</text>
</comment>
<proteinExistence type="predicted"/>
<dbReference type="PANTHER" id="PTHR14312:SF1">
    <property type="entry name" value="BASIC-LEUCINE ZIPPER TRANSCRIPTION FACTOR A"/>
    <property type="match status" value="1"/>
</dbReference>
<feature type="region of interest" description="Disordered" evidence="1">
    <location>
        <begin position="341"/>
        <end position="392"/>
    </location>
</feature>
<feature type="region of interest" description="Disordered" evidence="1">
    <location>
        <begin position="216"/>
        <end position="260"/>
    </location>
</feature>
<feature type="compositionally biased region" description="Pro residues" evidence="1">
    <location>
        <begin position="159"/>
        <end position="175"/>
    </location>
</feature>
<feature type="compositionally biased region" description="Low complexity" evidence="1">
    <location>
        <begin position="1942"/>
        <end position="1961"/>
    </location>
</feature>
<dbReference type="Proteomes" id="UP000650467">
    <property type="component" value="Unassembled WGS sequence"/>
</dbReference>
<keyword evidence="3" id="KW-1185">Reference proteome</keyword>
<feature type="region of interest" description="Disordered" evidence="1">
    <location>
        <begin position="1120"/>
        <end position="1149"/>
    </location>
</feature>
<feature type="region of interest" description="Disordered" evidence="1">
    <location>
        <begin position="1839"/>
        <end position="1869"/>
    </location>
</feature>
<feature type="compositionally biased region" description="Low complexity" evidence="1">
    <location>
        <begin position="176"/>
        <end position="185"/>
    </location>
</feature>
<feature type="compositionally biased region" description="Low complexity" evidence="1">
    <location>
        <begin position="1499"/>
        <end position="1511"/>
    </location>
</feature>
<dbReference type="EMBL" id="JAEHOC010000036">
    <property type="protein sequence ID" value="KAG2428225.1"/>
    <property type="molecule type" value="Genomic_DNA"/>
</dbReference>
<feature type="region of interest" description="Disordered" evidence="1">
    <location>
        <begin position="800"/>
        <end position="870"/>
    </location>
</feature>
<feature type="compositionally biased region" description="Gly residues" evidence="1">
    <location>
        <begin position="853"/>
        <end position="869"/>
    </location>
</feature>
<reference evidence="2" key="1">
    <citation type="journal article" date="2020" name="bioRxiv">
        <title>Comparative genomics of Chlamydomonas.</title>
        <authorList>
            <person name="Craig R.J."/>
            <person name="Hasan A.R."/>
            <person name="Ness R.W."/>
            <person name="Keightley P.D."/>
        </authorList>
    </citation>
    <scope>NUCLEOTIDE SEQUENCE</scope>
    <source>
        <strain evidence="2">SAG 7.73</strain>
    </source>
</reference>